<dbReference type="Pfam" id="PF12770">
    <property type="entry name" value="CHAT"/>
    <property type="match status" value="1"/>
</dbReference>
<feature type="region of interest" description="Disordered" evidence="1">
    <location>
        <begin position="71"/>
        <end position="107"/>
    </location>
</feature>
<evidence type="ECO:0000313" key="4">
    <source>
        <dbReference type="Proteomes" id="UP001295684"/>
    </source>
</evidence>
<feature type="compositionally biased region" description="Low complexity" evidence="1">
    <location>
        <begin position="1727"/>
        <end position="1737"/>
    </location>
</feature>
<feature type="region of interest" description="Disordered" evidence="1">
    <location>
        <begin position="524"/>
        <end position="557"/>
    </location>
</feature>
<dbReference type="InterPro" id="IPR003593">
    <property type="entry name" value="AAA+_ATPase"/>
</dbReference>
<reference evidence="3" key="1">
    <citation type="submission" date="2023-07" db="EMBL/GenBank/DDBJ databases">
        <authorList>
            <consortium name="AG Swart"/>
            <person name="Singh M."/>
            <person name="Singh A."/>
            <person name="Seah K."/>
            <person name="Emmerich C."/>
        </authorList>
    </citation>
    <scope>NUCLEOTIDE SEQUENCE</scope>
    <source>
        <strain evidence="3">DP1</strain>
    </source>
</reference>
<accession>A0AAD1Y0B1</accession>
<feature type="compositionally biased region" description="Basic residues" evidence="1">
    <location>
        <begin position="1"/>
        <end position="10"/>
    </location>
</feature>
<evidence type="ECO:0000256" key="1">
    <source>
        <dbReference type="SAM" id="MobiDB-lite"/>
    </source>
</evidence>
<feature type="compositionally biased region" description="Basic and acidic residues" evidence="1">
    <location>
        <begin position="547"/>
        <end position="557"/>
    </location>
</feature>
<feature type="region of interest" description="Disordered" evidence="1">
    <location>
        <begin position="1726"/>
        <end position="1786"/>
    </location>
</feature>
<feature type="region of interest" description="Disordered" evidence="1">
    <location>
        <begin position="435"/>
        <end position="459"/>
    </location>
</feature>
<feature type="compositionally biased region" description="Basic and acidic residues" evidence="1">
    <location>
        <begin position="86"/>
        <end position="107"/>
    </location>
</feature>
<feature type="compositionally biased region" description="Low complexity" evidence="1">
    <location>
        <begin position="435"/>
        <end position="447"/>
    </location>
</feature>
<name>A0AAD1Y0B1_EUPCR</name>
<gene>
    <name evidence="3" type="ORF">ECRASSUSDP1_LOCUS23759</name>
</gene>
<protein>
    <recommendedName>
        <fullName evidence="2">AAA+ ATPase domain-containing protein</fullName>
    </recommendedName>
</protein>
<dbReference type="GO" id="GO:0043531">
    <property type="term" value="F:ADP binding"/>
    <property type="evidence" value="ECO:0007669"/>
    <property type="project" value="InterPro"/>
</dbReference>
<sequence length="1828" mass="206498">MFGFSHHKDKKLGITGHTDLVKEEDKSKDSSDEEMEENYLKEGDLKEGDNLLGFELDNLFEGRKLKMSPTKVNLLDPMEKQPGLGQKRDSEKIGIEDKTEESRKEKVQDLLQQLSQYAKDQNILELIGSQQFSKDQKKVIQSFNKRKRSQSIDSASSENLSRRSIVDIHSLSPAREDKDFRPSSRKIYKKEGSIDRSSSSAKDEGRRSTRLQRSRERSGLKKMKHSSSSSSSSRASPVKVPKQVQGKKIAQKYPESEDENIELTNKANKDSPDSAAQDALLKSRSQMQEKELSLAHSVKSNALSAPKEPEAQASKAQDYLATFEMFRFKGKETSFFTPGADQESEEEEEEDEKEETPQVRNDQLEESKILPKIPVAAPEGVKRPVGPPPRFLPSVGVKPPPGTKVPVGPPPGIIGPPPGVIRPPPGGFRPPTKTVVSVRPPSSSVVPVGPPGGPPQITKPQSITAQIAKVSDFTGLCAEMRFTIVSKDTKMVTLKAKFPPFKTIEIDSKTFSKEVLAMTRTPVQTGTKEVQTDTPIEETPTSVENTTTEKEEAKSSAKKFEFDGIDMEGMDDMLMGDLEDSDEMLDEAHDLVPAQSSEIKIDNTAKLTVTNAVSTNVHLKGNNIEFDELVDDFSYFRDSSDINLKKVQSNLITKEALKLESQESLDQLGSHGKGEMILKLIKERESYREKLRIAQRAIQVRDTHIEKMKSEGKIIPLDMTNSRLHLAFMYSSPLIREINGKTENIMQLDYLTEIQDIVKVCSKMEYEMKYKEEVATVSNMRSIITDGPIALHFSGHGIENTYDNIGSDFYINEDKGNILLLEDEQGKSYYLFEKDLTTMIQEANTDLEVVFVSSCHSQFAGKVFLNAGAKHVICIQQGEKISDRASLRFSKVFYETLFVKHYNVCTSFRIAKEEIDKVINSTEANKFMLLTQDDDQIKSSAAEQDMYGFASSKKRHKCNALTNFKTGCLTNMNEIPVFTSNPSNVEGFIGRQKEMYEIIKHLNNHRLVSILGPPGIGKTSLARNLANYIKDRRKFSDGIIYLPLRGCESSQMFLTRLSLIIRTVCSLEDIQRYGLEDIDKSKNKKNGKEEGVEEEEDNEGKYRNFISNILRDKEALLILDNAEDPLEYDNTKFISEIQSILDSCPKLNFLLTTRKTLNSLPYGHEKPYILCPLTKEASLKLLISKAPRNINPQEIHQLLRCKIPKDCKIRQTLNVSSSIDRNSPKTLLDHPFTLLLGGHPQAISLAAPLLEYKSLKELFLDFCRSNMMDALEISTDNQNSSTSLRVSLELSINHMKNTNPKALNFFGFIGQFPGGIGEFQITQMWGDNSWIPFKDALIRASLLVYKTDANGKFIYNMLPFMTIRAGELLDEDDKLRYEFHQKSCKLYKDYCIEIYNSDKSLDTIEKLTDMETNIWACIYRSLNRRRDIEYVSTQDPELKADENPTDEEIIVTQTKIEHADWSIDPMGNPLLPKEIPTRGMKPVSQFDSSATTIENTSERKILNSMISLPQNHENVDMKNNQYLDEELMVLYYITDLITISKDGDAMKALQEYSNKEGISTLCLANLYKAHAVLCIISKEYKDISLSLSSIKMASKLFNEIGLKKGVGSCKFFISSLLYHDHWSELKGEKSEEEMLESSLHFCQSSLKTFKQVNWATGQLHAGKHEDNLVKKLRKKVNHYKSSRYYIDLSKKSKNEITLKECSWLPSKHLLFLNLIFKNETDSLMIPSKSSDSSIGNKSFKKTTVKETKEKKEKVSMPKPMTSKSRKSKPLITDLGKPNVKGISSEAQQQQAILDEIKRENKKKKAVTQTASKRSAKVPCGAKNFTGNK</sequence>
<feature type="region of interest" description="Disordered" evidence="1">
    <location>
        <begin position="132"/>
        <end position="316"/>
    </location>
</feature>
<keyword evidence="4" id="KW-1185">Reference proteome</keyword>
<dbReference type="Pfam" id="PF13191">
    <property type="entry name" value="AAA_16"/>
    <property type="match status" value="1"/>
</dbReference>
<dbReference type="PRINTS" id="PR00830">
    <property type="entry name" value="ENDOLAPTASE"/>
</dbReference>
<dbReference type="InterPro" id="IPR027417">
    <property type="entry name" value="P-loop_NTPase"/>
</dbReference>
<feature type="compositionally biased region" description="Basic and acidic residues" evidence="1">
    <location>
        <begin position="1743"/>
        <end position="1755"/>
    </location>
</feature>
<dbReference type="Gene3D" id="3.40.50.300">
    <property type="entry name" value="P-loop containing nucleotide triphosphate hydrolases"/>
    <property type="match status" value="1"/>
</dbReference>
<comment type="caution">
    <text evidence="3">The sequence shown here is derived from an EMBL/GenBank/DDBJ whole genome shotgun (WGS) entry which is preliminary data.</text>
</comment>
<dbReference type="InterPro" id="IPR041664">
    <property type="entry name" value="AAA_16"/>
</dbReference>
<proteinExistence type="predicted"/>
<feature type="region of interest" description="Disordered" evidence="1">
    <location>
        <begin position="1"/>
        <end position="44"/>
    </location>
</feature>
<dbReference type="SMART" id="SM00382">
    <property type="entry name" value="AAA"/>
    <property type="match status" value="1"/>
</dbReference>
<dbReference type="Proteomes" id="UP001295684">
    <property type="component" value="Unassembled WGS sequence"/>
</dbReference>
<feature type="domain" description="AAA+ ATPase" evidence="2">
    <location>
        <begin position="1004"/>
        <end position="1264"/>
    </location>
</feature>
<dbReference type="PANTHER" id="PTHR47691">
    <property type="entry name" value="REGULATOR-RELATED"/>
    <property type="match status" value="1"/>
</dbReference>
<feature type="compositionally biased region" description="Low complexity" evidence="1">
    <location>
        <begin position="226"/>
        <end position="248"/>
    </location>
</feature>
<feature type="compositionally biased region" description="Basic and acidic residues" evidence="1">
    <location>
        <begin position="201"/>
        <end position="219"/>
    </location>
</feature>
<evidence type="ECO:0000259" key="2">
    <source>
        <dbReference type="SMART" id="SM00382"/>
    </source>
</evidence>
<feature type="compositionally biased region" description="Polar residues" evidence="1">
    <location>
        <begin position="524"/>
        <end position="546"/>
    </location>
</feature>
<feature type="compositionally biased region" description="Basic and acidic residues" evidence="1">
    <location>
        <begin position="19"/>
        <end position="30"/>
    </location>
</feature>
<dbReference type="SUPFAM" id="SSF52540">
    <property type="entry name" value="P-loop containing nucleoside triphosphate hydrolases"/>
    <property type="match status" value="1"/>
</dbReference>
<dbReference type="PANTHER" id="PTHR47691:SF3">
    <property type="entry name" value="HTH-TYPE TRANSCRIPTIONAL REGULATOR RV0890C-RELATED"/>
    <property type="match status" value="1"/>
</dbReference>
<feature type="compositionally biased region" description="Acidic residues" evidence="1">
    <location>
        <begin position="342"/>
        <end position="354"/>
    </location>
</feature>
<feature type="compositionally biased region" description="Polar residues" evidence="1">
    <location>
        <begin position="132"/>
        <end position="143"/>
    </location>
</feature>
<feature type="region of interest" description="Disordered" evidence="1">
    <location>
        <begin position="332"/>
        <end position="386"/>
    </location>
</feature>
<feature type="region of interest" description="Disordered" evidence="1">
    <location>
        <begin position="1801"/>
        <end position="1828"/>
    </location>
</feature>
<dbReference type="EMBL" id="CAMPGE010024451">
    <property type="protein sequence ID" value="CAI2382289.1"/>
    <property type="molecule type" value="Genomic_DNA"/>
</dbReference>
<organism evidence="3 4">
    <name type="scientific">Euplotes crassus</name>
    <dbReference type="NCBI Taxonomy" id="5936"/>
    <lineage>
        <taxon>Eukaryota</taxon>
        <taxon>Sar</taxon>
        <taxon>Alveolata</taxon>
        <taxon>Ciliophora</taxon>
        <taxon>Intramacronucleata</taxon>
        <taxon>Spirotrichea</taxon>
        <taxon>Hypotrichia</taxon>
        <taxon>Euplotida</taxon>
        <taxon>Euplotidae</taxon>
        <taxon>Moneuplotes</taxon>
    </lineage>
</organism>
<evidence type="ECO:0000313" key="3">
    <source>
        <dbReference type="EMBL" id="CAI2382289.1"/>
    </source>
</evidence>
<dbReference type="InterPro" id="IPR024983">
    <property type="entry name" value="CHAT_dom"/>
</dbReference>